<dbReference type="InParanoid" id="A0A1E7FIZ0"/>
<sequence>MDRIEESNGYRIYLLNDDTTTVQFATLFLKTTTVQNQGKSSSSAQITFINHAIMYTMV</sequence>
<dbReference type="EMBL" id="KV784357">
    <property type="protein sequence ID" value="OEU18140.1"/>
    <property type="molecule type" value="Genomic_DNA"/>
</dbReference>
<gene>
    <name evidence="1" type="ORF">FRACYDRAFT_268868</name>
</gene>
<keyword evidence="2" id="KW-1185">Reference proteome</keyword>
<proteinExistence type="predicted"/>
<name>A0A1E7FIZ0_9STRA</name>
<dbReference type="KEGG" id="fcy:FRACYDRAFT_268868"/>
<accession>A0A1E7FIZ0</accession>
<dbReference type="Proteomes" id="UP000095751">
    <property type="component" value="Unassembled WGS sequence"/>
</dbReference>
<evidence type="ECO:0000313" key="2">
    <source>
        <dbReference type="Proteomes" id="UP000095751"/>
    </source>
</evidence>
<reference evidence="1 2" key="1">
    <citation type="submission" date="2016-09" db="EMBL/GenBank/DDBJ databases">
        <title>Extensive genetic diversity and differential bi-allelic expression allows diatom success in the polar Southern Ocean.</title>
        <authorList>
            <consortium name="DOE Joint Genome Institute"/>
            <person name="Mock T."/>
            <person name="Otillar R.P."/>
            <person name="Strauss J."/>
            <person name="Dupont C."/>
            <person name="Frickenhaus S."/>
            <person name="Maumus F."/>
            <person name="Mcmullan M."/>
            <person name="Sanges R."/>
            <person name="Schmutz J."/>
            <person name="Toseland A."/>
            <person name="Valas R."/>
            <person name="Veluchamy A."/>
            <person name="Ward B.J."/>
            <person name="Allen A."/>
            <person name="Barry K."/>
            <person name="Falciatore A."/>
            <person name="Ferrante M."/>
            <person name="Fortunato A.E."/>
            <person name="Gloeckner G."/>
            <person name="Gruber A."/>
            <person name="Hipkin R."/>
            <person name="Janech M."/>
            <person name="Kroth P."/>
            <person name="Leese F."/>
            <person name="Lindquist E."/>
            <person name="Lyon B.R."/>
            <person name="Martin J."/>
            <person name="Mayer C."/>
            <person name="Parker M."/>
            <person name="Quesneville H."/>
            <person name="Raymond J."/>
            <person name="Uhlig C."/>
            <person name="Valentin K.U."/>
            <person name="Worden A.Z."/>
            <person name="Armbrust E.V."/>
            <person name="Bowler C."/>
            <person name="Green B."/>
            <person name="Moulton V."/>
            <person name="Van Oosterhout C."/>
            <person name="Grigoriev I."/>
        </authorList>
    </citation>
    <scope>NUCLEOTIDE SEQUENCE [LARGE SCALE GENOMIC DNA]</scope>
    <source>
        <strain evidence="1 2">CCMP1102</strain>
    </source>
</reference>
<organism evidence="1 2">
    <name type="scientific">Fragilariopsis cylindrus CCMP1102</name>
    <dbReference type="NCBI Taxonomy" id="635003"/>
    <lineage>
        <taxon>Eukaryota</taxon>
        <taxon>Sar</taxon>
        <taxon>Stramenopiles</taxon>
        <taxon>Ochrophyta</taxon>
        <taxon>Bacillariophyta</taxon>
        <taxon>Bacillariophyceae</taxon>
        <taxon>Bacillariophycidae</taxon>
        <taxon>Bacillariales</taxon>
        <taxon>Bacillariaceae</taxon>
        <taxon>Fragilariopsis</taxon>
    </lineage>
</organism>
<dbReference type="AlphaFoldDB" id="A0A1E7FIZ0"/>
<evidence type="ECO:0000313" key="1">
    <source>
        <dbReference type="EMBL" id="OEU18140.1"/>
    </source>
</evidence>
<protein>
    <submittedName>
        <fullName evidence="1">Uncharacterized protein</fullName>
    </submittedName>
</protein>